<accession>A0AAW1WRZ4</accession>
<reference evidence="1 2" key="1">
    <citation type="journal article" date="2023" name="G3 (Bethesda)">
        <title>A chromosome-length genome assembly and annotation of blackberry (Rubus argutus, cv. 'Hillquist').</title>
        <authorList>
            <person name="Bruna T."/>
            <person name="Aryal R."/>
            <person name="Dudchenko O."/>
            <person name="Sargent D.J."/>
            <person name="Mead D."/>
            <person name="Buti M."/>
            <person name="Cavallini A."/>
            <person name="Hytonen T."/>
            <person name="Andres J."/>
            <person name="Pham M."/>
            <person name="Weisz D."/>
            <person name="Mascagni F."/>
            <person name="Usai G."/>
            <person name="Natali L."/>
            <person name="Bassil N."/>
            <person name="Fernandez G.E."/>
            <person name="Lomsadze A."/>
            <person name="Armour M."/>
            <person name="Olukolu B."/>
            <person name="Poorten T."/>
            <person name="Britton C."/>
            <person name="Davik J."/>
            <person name="Ashrafi H."/>
            <person name="Aiden E.L."/>
            <person name="Borodovsky M."/>
            <person name="Worthington M."/>
        </authorList>
    </citation>
    <scope>NUCLEOTIDE SEQUENCE [LARGE SCALE GENOMIC DNA]</scope>
    <source>
        <strain evidence="1">PI 553951</strain>
    </source>
</reference>
<sequence>MNQPDEPARKLAALSANNPETAGREKLLERFWIASWISTTKLDDDVDHAFSDWVYSKAIEITLSLLTPPPSSPPRQHRNGQTRVSFGSRSTDLQALFCILPHFNSPVKFVSCNFVDYFNGVESAVSLLILVEKLISLVRASPRAFL</sequence>
<dbReference type="Proteomes" id="UP001457282">
    <property type="component" value="Unassembled WGS sequence"/>
</dbReference>
<evidence type="ECO:0000313" key="2">
    <source>
        <dbReference type="Proteomes" id="UP001457282"/>
    </source>
</evidence>
<comment type="caution">
    <text evidence="1">The sequence shown here is derived from an EMBL/GenBank/DDBJ whole genome shotgun (WGS) entry which is preliminary data.</text>
</comment>
<evidence type="ECO:0000313" key="1">
    <source>
        <dbReference type="EMBL" id="KAK9927397.1"/>
    </source>
</evidence>
<gene>
    <name evidence="1" type="ORF">M0R45_024581</name>
</gene>
<dbReference type="EMBL" id="JBEDUW010000005">
    <property type="protein sequence ID" value="KAK9927397.1"/>
    <property type="molecule type" value="Genomic_DNA"/>
</dbReference>
<protein>
    <submittedName>
        <fullName evidence="1">Uncharacterized protein</fullName>
    </submittedName>
</protein>
<name>A0AAW1WRZ4_RUBAR</name>
<organism evidence="1 2">
    <name type="scientific">Rubus argutus</name>
    <name type="common">Southern blackberry</name>
    <dbReference type="NCBI Taxonomy" id="59490"/>
    <lineage>
        <taxon>Eukaryota</taxon>
        <taxon>Viridiplantae</taxon>
        <taxon>Streptophyta</taxon>
        <taxon>Embryophyta</taxon>
        <taxon>Tracheophyta</taxon>
        <taxon>Spermatophyta</taxon>
        <taxon>Magnoliopsida</taxon>
        <taxon>eudicotyledons</taxon>
        <taxon>Gunneridae</taxon>
        <taxon>Pentapetalae</taxon>
        <taxon>rosids</taxon>
        <taxon>fabids</taxon>
        <taxon>Rosales</taxon>
        <taxon>Rosaceae</taxon>
        <taxon>Rosoideae</taxon>
        <taxon>Rosoideae incertae sedis</taxon>
        <taxon>Rubus</taxon>
    </lineage>
</organism>
<dbReference type="AlphaFoldDB" id="A0AAW1WRZ4"/>
<proteinExistence type="predicted"/>
<keyword evidence="2" id="KW-1185">Reference proteome</keyword>